<evidence type="ECO:0000256" key="2">
    <source>
        <dbReference type="ARBA" id="ARBA00012150"/>
    </source>
</evidence>
<dbReference type="InterPro" id="IPR036046">
    <property type="entry name" value="Acylphosphatase-like_dom_sf"/>
</dbReference>
<accession>A0A1G7YG48</accession>
<dbReference type="AlphaFoldDB" id="A0A1G7YG48"/>
<dbReference type="EMBL" id="FNDD01000005">
    <property type="protein sequence ID" value="SDG95265.1"/>
    <property type="molecule type" value="Genomic_DNA"/>
</dbReference>
<dbReference type="InterPro" id="IPR001792">
    <property type="entry name" value="Acylphosphatase-like_dom"/>
</dbReference>
<dbReference type="RefSeq" id="WP_093270860.1">
    <property type="nucleotide sequence ID" value="NZ_FNDD01000005.1"/>
</dbReference>
<keyword evidence="5 6" id="KW-0378">Hydrolase</keyword>
<reference evidence="9 10" key="1">
    <citation type="submission" date="2016-10" db="EMBL/GenBank/DDBJ databases">
        <authorList>
            <person name="de Groot N.N."/>
        </authorList>
    </citation>
    <scope>NUCLEOTIDE SEQUENCE [LARGE SCALE GENOMIC DNA]</scope>
    <source>
        <strain evidence="9 10">CGMCC 1.10228</strain>
    </source>
</reference>
<dbReference type="OrthoDB" id="5295388at2"/>
<dbReference type="PROSITE" id="PS00150">
    <property type="entry name" value="ACYLPHOSPHATASE_1"/>
    <property type="match status" value="1"/>
</dbReference>
<dbReference type="Proteomes" id="UP000198854">
    <property type="component" value="Unassembled WGS sequence"/>
</dbReference>
<dbReference type="EC" id="3.6.1.7" evidence="2 5"/>
<dbReference type="NCBIfam" id="NF011000">
    <property type="entry name" value="PRK14426.1"/>
    <property type="match status" value="1"/>
</dbReference>
<evidence type="ECO:0000256" key="6">
    <source>
        <dbReference type="RuleBase" id="RU000553"/>
    </source>
</evidence>
<keyword evidence="10" id="KW-1185">Reference proteome</keyword>
<protein>
    <recommendedName>
        <fullName evidence="3 5">Acylphosphatase</fullName>
        <ecNumber evidence="2 5">3.6.1.7</ecNumber>
    </recommendedName>
</protein>
<dbReference type="PROSITE" id="PS51160">
    <property type="entry name" value="ACYLPHOSPHATASE_3"/>
    <property type="match status" value="1"/>
</dbReference>
<proteinExistence type="inferred from homology"/>
<dbReference type="PANTHER" id="PTHR47268">
    <property type="entry name" value="ACYLPHOSPHATASE"/>
    <property type="match status" value="1"/>
</dbReference>
<dbReference type="PANTHER" id="PTHR47268:SF4">
    <property type="entry name" value="ACYLPHOSPHATASE"/>
    <property type="match status" value="1"/>
</dbReference>
<evidence type="ECO:0000256" key="3">
    <source>
        <dbReference type="ARBA" id="ARBA00015991"/>
    </source>
</evidence>
<dbReference type="STRING" id="861298.SAMN04488136_105102"/>
<evidence type="ECO:0000256" key="1">
    <source>
        <dbReference type="ARBA" id="ARBA00005614"/>
    </source>
</evidence>
<dbReference type="InterPro" id="IPR017968">
    <property type="entry name" value="Acylphosphatase_CS"/>
</dbReference>
<dbReference type="InterPro" id="IPR020456">
    <property type="entry name" value="Acylphosphatase"/>
</dbReference>
<comment type="similarity">
    <text evidence="1 7">Belongs to the acylphosphatase family.</text>
</comment>
<sequence length="90" mass="10075">MDIKSEKFQVSGLVQGVGFRYQTCHQGLKFGLVGYAKNLNNGDVEVVVSGDPKNVELFAEWIKTGPRNAWVENVVRESLTPTRFDGFEIL</sequence>
<dbReference type="SUPFAM" id="SSF54975">
    <property type="entry name" value="Acylphosphatase/BLUF domain-like"/>
    <property type="match status" value="1"/>
</dbReference>
<evidence type="ECO:0000256" key="5">
    <source>
        <dbReference type="PROSITE-ProRule" id="PRU00520"/>
    </source>
</evidence>
<evidence type="ECO:0000313" key="10">
    <source>
        <dbReference type="Proteomes" id="UP000198854"/>
    </source>
</evidence>
<dbReference type="Gene3D" id="3.30.70.100">
    <property type="match status" value="1"/>
</dbReference>
<dbReference type="Pfam" id="PF00708">
    <property type="entry name" value="Acylphosphatase"/>
    <property type="match status" value="1"/>
</dbReference>
<evidence type="ECO:0000259" key="8">
    <source>
        <dbReference type="PROSITE" id="PS51160"/>
    </source>
</evidence>
<dbReference type="PRINTS" id="PR00112">
    <property type="entry name" value="ACYLPHPHTASE"/>
</dbReference>
<organism evidence="9 10">
    <name type="scientific">Vibrio xiamenensis</name>
    <dbReference type="NCBI Taxonomy" id="861298"/>
    <lineage>
        <taxon>Bacteria</taxon>
        <taxon>Pseudomonadati</taxon>
        <taxon>Pseudomonadota</taxon>
        <taxon>Gammaproteobacteria</taxon>
        <taxon>Vibrionales</taxon>
        <taxon>Vibrionaceae</taxon>
        <taxon>Vibrio</taxon>
    </lineage>
</organism>
<dbReference type="GO" id="GO:0003998">
    <property type="term" value="F:acylphosphatase activity"/>
    <property type="evidence" value="ECO:0007669"/>
    <property type="project" value="UniProtKB-EC"/>
</dbReference>
<evidence type="ECO:0000256" key="4">
    <source>
        <dbReference type="ARBA" id="ARBA00047645"/>
    </source>
</evidence>
<feature type="domain" description="Acylphosphatase-like" evidence="8">
    <location>
        <begin position="5"/>
        <end position="90"/>
    </location>
</feature>
<feature type="active site" evidence="5">
    <location>
        <position position="38"/>
    </location>
</feature>
<gene>
    <name evidence="9" type="ORF">SAMN04488136_105102</name>
</gene>
<evidence type="ECO:0000256" key="7">
    <source>
        <dbReference type="RuleBase" id="RU004168"/>
    </source>
</evidence>
<feature type="active site" evidence="5">
    <location>
        <position position="20"/>
    </location>
</feature>
<comment type="catalytic activity">
    <reaction evidence="4 5 6">
        <text>an acyl phosphate + H2O = a carboxylate + phosphate + H(+)</text>
        <dbReference type="Rhea" id="RHEA:14965"/>
        <dbReference type="ChEBI" id="CHEBI:15377"/>
        <dbReference type="ChEBI" id="CHEBI:15378"/>
        <dbReference type="ChEBI" id="CHEBI:29067"/>
        <dbReference type="ChEBI" id="CHEBI:43474"/>
        <dbReference type="ChEBI" id="CHEBI:59918"/>
        <dbReference type="EC" id="3.6.1.7"/>
    </reaction>
</comment>
<name>A0A1G7YG48_9VIBR</name>
<evidence type="ECO:0000313" key="9">
    <source>
        <dbReference type="EMBL" id="SDG95265.1"/>
    </source>
</evidence>
<dbReference type="PROSITE" id="PS00151">
    <property type="entry name" value="ACYLPHOSPHATASE_2"/>
    <property type="match status" value="1"/>
</dbReference>